<protein>
    <submittedName>
        <fullName evidence="1">Uncharacterized protein</fullName>
    </submittedName>
</protein>
<evidence type="ECO:0000313" key="2">
    <source>
        <dbReference type="Proteomes" id="UP000314294"/>
    </source>
</evidence>
<gene>
    <name evidence="1" type="ORF">EYF80_065085</name>
</gene>
<organism evidence="1 2">
    <name type="scientific">Liparis tanakae</name>
    <name type="common">Tanaka's snailfish</name>
    <dbReference type="NCBI Taxonomy" id="230148"/>
    <lineage>
        <taxon>Eukaryota</taxon>
        <taxon>Metazoa</taxon>
        <taxon>Chordata</taxon>
        <taxon>Craniata</taxon>
        <taxon>Vertebrata</taxon>
        <taxon>Euteleostomi</taxon>
        <taxon>Actinopterygii</taxon>
        <taxon>Neopterygii</taxon>
        <taxon>Teleostei</taxon>
        <taxon>Neoteleostei</taxon>
        <taxon>Acanthomorphata</taxon>
        <taxon>Eupercaria</taxon>
        <taxon>Perciformes</taxon>
        <taxon>Cottioidei</taxon>
        <taxon>Cottales</taxon>
        <taxon>Liparidae</taxon>
        <taxon>Liparis</taxon>
    </lineage>
</organism>
<evidence type="ECO:0000313" key="1">
    <source>
        <dbReference type="EMBL" id="TNN24789.1"/>
    </source>
</evidence>
<name>A0A4Z2E7M4_9TELE</name>
<dbReference type="AlphaFoldDB" id="A0A4Z2E7M4"/>
<reference evidence="1 2" key="1">
    <citation type="submission" date="2019-03" db="EMBL/GenBank/DDBJ databases">
        <title>First draft genome of Liparis tanakae, snailfish: a comprehensive survey of snailfish specific genes.</title>
        <authorList>
            <person name="Kim W."/>
            <person name="Song I."/>
            <person name="Jeong J.-H."/>
            <person name="Kim D."/>
            <person name="Kim S."/>
            <person name="Ryu S."/>
            <person name="Song J.Y."/>
            <person name="Lee S.K."/>
        </authorList>
    </citation>
    <scope>NUCLEOTIDE SEQUENCE [LARGE SCALE GENOMIC DNA]</scope>
    <source>
        <tissue evidence="1">Muscle</tissue>
    </source>
</reference>
<keyword evidence="2" id="KW-1185">Reference proteome</keyword>
<sequence>MFFAVWKSDPGARGQASKAVSRWGPVGLAWSPGIGTAPHIVPEVTAGELHEIQGGLRRLGSWDRLQKK</sequence>
<accession>A0A4Z2E7M4</accession>
<proteinExistence type="predicted"/>
<comment type="caution">
    <text evidence="1">The sequence shown here is derived from an EMBL/GenBank/DDBJ whole genome shotgun (WGS) entry which is preliminary data.</text>
</comment>
<dbReference type="EMBL" id="SRLO01014264">
    <property type="protein sequence ID" value="TNN24789.1"/>
    <property type="molecule type" value="Genomic_DNA"/>
</dbReference>
<dbReference type="Proteomes" id="UP000314294">
    <property type="component" value="Unassembled WGS sequence"/>
</dbReference>